<keyword evidence="3" id="KW-1185">Reference proteome</keyword>
<proteinExistence type="predicted"/>
<name>A0A4Y2G9L6_ARAVE</name>
<comment type="caution">
    <text evidence="2">The sequence shown here is derived from an EMBL/GenBank/DDBJ whole genome shotgun (WGS) entry which is preliminary data.</text>
</comment>
<evidence type="ECO:0000313" key="2">
    <source>
        <dbReference type="EMBL" id="GBM50303.1"/>
    </source>
</evidence>
<dbReference type="Proteomes" id="UP000499080">
    <property type="component" value="Unassembled WGS sequence"/>
</dbReference>
<protein>
    <submittedName>
        <fullName evidence="2">Uncharacterized protein</fullName>
    </submittedName>
</protein>
<sequence>MFKCLRAILNNTKNGQPYLTIGHRDTANLLLDSIKLKFLEIKEHSPPKQTREFGIQTQTTKKSDNSQSNTQQEQQSFAKVAQKVAGGGQQPKHLLKHPSNPVNPQGTCRQERNSQQSQGLL</sequence>
<dbReference type="EMBL" id="BGPR01001292">
    <property type="protein sequence ID" value="GBM50303.1"/>
    <property type="molecule type" value="Genomic_DNA"/>
</dbReference>
<gene>
    <name evidence="2" type="ORF">AVEN_219072_1</name>
</gene>
<feature type="compositionally biased region" description="Polar residues" evidence="1">
    <location>
        <begin position="100"/>
        <end position="121"/>
    </location>
</feature>
<accession>A0A4Y2G9L6</accession>
<feature type="region of interest" description="Disordered" evidence="1">
    <location>
        <begin position="41"/>
        <end position="121"/>
    </location>
</feature>
<evidence type="ECO:0000256" key="1">
    <source>
        <dbReference type="SAM" id="MobiDB-lite"/>
    </source>
</evidence>
<dbReference type="AlphaFoldDB" id="A0A4Y2G9L6"/>
<organism evidence="2 3">
    <name type="scientific">Araneus ventricosus</name>
    <name type="common">Orbweaver spider</name>
    <name type="synonym">Epeira ventricosa</name>
    <dbReference type="NCBI Taxonomy" id="182803"/>
    <lineage>
        <taxon>Eukaryota</taxon>
        <taxon>Metazoa</taxon>
        <taxon>Ecdysozoa</taxon>
        <taxon>Arthropoda</taxon>
        <taxon>Chelicerata</taxon>
        <taxon>Arachnida</taxon>
        <taxon>Araneae</taxon>
        <taxon>Araneomorphae</taxon>
        <taxon>Entelegynae</taxon>
        <taxon>Araneoidea</taxon>
        <taxon>Araneidae</taxon>
        <taxon>Araneus</taxon>
    </lineage>
</organism>
<feature type="compositionally biased region" description="Low complexity" evidence="1">
    <location>
        <begin position="65"/>
        <end position="76"/>
    </location>
</feature>
<evidence type="ECO:0000313" key="3">
    <source>
        <dbReference type="Proteomes" id="UP000499080"/>
    </source>
</evidence>
<reference evidence="2 3" key="1">
    <citation type="journal article" date="2019" name="Sci. Rep.">
        <title>Orb-weaving spider Araneus ventricosus genome elucidates the spidroin gene catalogue.</title>
        <authorList>
            <person name="Kono N."/>
            <person name="Nakamura H."/>
            <person name="Ohtoshi R."/>
            <person name="Moran D.A.P."/>
            <person name="Shinohara A."/>
            <person name="Yoshida Y."/>
            <person name="Fujiwara M."/>
            <person name="Mori M."/>
            <person name="Tomita M."/>
            <person name="Arakawa K."/>
        </authorList>
    </citation>
    <scope>NUCLEOTIDE SEQUENCE [LARGE SCALE GENOMIC DNA]</scope>
</reference>
<feature type="compositionally biased region" description="Basic and acidic residues" evidence="1">
    <location>
        <begin position="41"/>
        <end position="51"/>
    </location>
</feature>